<keyword evidence="1" id="KW-0472">Membrane</keyword>
<dbReference type="InterPro" id="IPR037682">
    <property type="entry name" value="TonB_C"/>
</dbReference>
<dbReference type="Proteomes" id="UP000321362">
    <property type="component" value="Chromosome"/>
</dbReference>
<dbReference type="AlphaFoldDB" id="A0A5B8VYH2"/>
<evidence type="ECO:0000256" key="1">
    <source>
        <dbReference type="SAM" id="Phobius"/>
    </source>
</evidence>
<dbReference type="Gene3D" id="2.60.40.1120">
    <property type="entry name" value="Carboxypeptidase-like, regulatory domain"/>
    <property type="match status" value="1"/>
</dbReference>
<dbReference type="GO" id="GO:0055085">
    <property type="term" value="P:transmembrane transport"/>
    <property type="evidence" value="ECO:0007669"/>
    <property type="project" value="InterPro"/>
</dbReference>
<dbReference type="OrthoDB" id="1112758at2"/>
<reference evidence="3 4" key="1">
    <citation type="journal article" date="2013" name="J. Microbiol.">
        <title>Mucilaginibacter ginsenosidivorax sp. nov., with ginsenoside converting activity isolated from sediment.</title>
        <authorList>
            <person name="Kim J.K."/>
            <person name="Choi T.E."/>
            <person name="Liu Q.M."/>
            <person name="Park H.Y."/>
            <person name="Yi T.H."/>
            <person name="Yoon M.H."/>
            <person name="Kim S.C."/>
            <person name="Im W.T."/>
        </authorList>
    </citation>
    <scope>NUCLEOTIDE SEQUENCE [LARGE SCALE GENOMIC DNA]</scope>
    <source>
        <strain evidence="3 4">KHI28</strain>
    </source>
</reference>
<organism evidence="3 4">
    <name type="scientific">Mucilaginibacter ginsenosidivorax</name>
    <dbReference type="NCBI Taxonomy" id="862126"/>
    <lineage>
        <taxon>Bacteria</taxon>
        <taxon>Pseudomonadati</taxon>
        <taxon>Bacteroidota</taxon>
        <taxon>Sphingobacteriia</taxon>
        <taxon>Sphingobacteriales</taxon>
        <taxon>Sphingobacteriaceae</taxon>
        <taxon>Mucilaginibacter</taxon>
    </lineage>
</organism>
<feature type="transmembrane region" description="Helical" evidence="1">
    <location>
        <begin position="73"/>
        <end position="96"/>
    </location>
</feature>
<feature type="domain" description="TonB C-terminal" evidence="2">
    <location>
        <begin position="385"/>
        <end position="445"/>
    </location>
</feature>
<dbReference type="EMBL" id="CP042437">
    <property type="protein sequence ID" value="QEC76647.1"/>
    <property type="molecule type" value="Genomic_DNA"/>
</dbReference>
<name>A0A5B8VYH2_9SPHI</name>
<gene>
    <name evidence="3" type="ORF">FSB76_12055</name>
</gene>
<evidence type="ECO:0000259" key="2">
    <source>
        <dbReference type="Pfam" id="PF03544"/>
    </source>
</evidence>
<dbReference type="SUPFAM" id="SSF49464">
    <property type="entry name" value="Carboxypeptidase regulatory domain-like"/>
    <property type="match status" value="1"/>
</dbReference>
<accession>A0A5B8VYH2</accession>
<sequence length="448" mass="48225">MNTKKADILQVRKYLNGELDAKAMHRLEHDALDDPFLMDALEGFEQAPKNQQANLADLTARLQQRTEQKKGRVISWQVWSIAASVLIVLTIGGLWIKRTSPEQTKQLAELQKDKTQVVSKDTVATPPPHTTQETLLANNAAKQPVLTSADRPFIPRKYTAGKSVYQQEISANDNKTAAPAGDVLKKVPQVAEPTVEPKQENSSVSEMVVMNYTDNKAKADSLALLAKKAREKASTPIESKLMGNVGGLQVVTSKDAKTQFGYSSINGVIVGKGDNMPVVGAAIRISGTNKSTVTDVNGYFTMPVTKNKETLDIASIGYQPRQVSVKRGDSLKVVLNPDNEALAEVTTVGYGTDKVSKPVAAHPQGEMAGLKKYLQANAIVADGDATGTVSVQFTVNTDGSLSDFKIKKSLSAVADQKAIDLIKAGPTWVGNSNGKPEQVTVKVKFATK</sequence>
<proteinExistence type="predicted"/>
<dbReference type="SUPFAM" id="SSF74653">
    <property type="entry name" value="TolA/TonB C-terminal domain"/>
    <property type="match status" value="1"/>
</dbReference>
<evidence type="ECO:0000313" key="3">
    <source>
        <dbReference type="EMBL" id="QEC76647.1"/>
    </source>
</evidence>
<evidence type="ECO:0000313" key="4">
    <source>
        <dbReference type="Proteomes" id="UP000321362"/>
    </source>
</evidence>
<keyword evidence="4" id="KW-1185">Reference proteome</keyword>
<protein>
    <recommendedName>
        <fullName evidence="2">TonB C-terminal domain-containing protein</fullName>
    </recommendedName>
</protein>
<keyword evidence="1" id="KW-0812">Transmembrane</keyword>
<keyword evidence="1" id="KW-1133">Transmembrane helix</keyword>
<dbReference type="RefSeq" id="WP_147053817.1">
    <property type="nucleotide sequence ID" value="NZ_CP042437.1"/>
</dbReference>
<dbReference type="InterPro" id="IPR008969">
    <property type="entry name" value="CarboxyPept-like_regulatory"/>
</dbReference>
<dbReference type="Pfam" id="PF03544">
    <property type="entry name" value="TonB_C"/>
    <property type="match status" value="1"/>
</dbReference>
<dbReference type="Gene3D" id="3.30.1150.10">
    <property type="match status" value="1"/>
</dbReference>
<dbReference type="KEGG" id="mgk:FSB76_12055"/>
<dbReference type="Pfam" id="PF13715">
    <property type="entry name" value="CarbopepD_reg_2"/>
    <property type="match status" value="1"/>
</dbReference>